<comment type="caution">
    <text evidence="7">The sequence shown here is derived from an EMBL/GenBank/DDBJ whole genome shotgun (WGS) entry which is preliminary data.</text>
</comment>
<evidence type="ECO:0000256" key="3">
    <source>
        <dbReference type="ARBA" id="ARBA00022692"/>
    </source>
</evidence>
<keyword evidence="3 6" id="KW-0812">Transmembrane</keyword>
<dbReference type="NCBIfam" id="TIGR00901">
    <property type="entry name" value="2A0125"/>
    <property type="match status" value="1"/>
</dbReference>
<feature type="transmembrane region" description="Helical" evidence="6">
    <location>
        <begin position="318"/>
        <end position="342"/>
    </location>
</feature>
<evidence type="ECO:0000313" key="7">
    <source>
        <dbReference type="EMBL" id="KKO73221.1"/>
    </source>
</evidence>
<dbReference type="GO" id="GO:0022857">
    <property type="term" value="F:transmembrane transporter activity"/>
    <property type="evidence" value="ECO:0007669"/>
    <property type="project" value="InterPro"/>
</dbReference>
<evidence type="ECO:0000256" key="2">
    <source>
        <dbReference type="ARBA" id="ARBA00022448"/>
    </source>
</evidence>
<dbReference type="Proteomes" id="UP000078084">
    <property type="component" value="Unassembled WGS sequence"/>
</dbReference>
<feature type="transmembrane region" description="Helical" evidence="6">
    <location>
        <begin position="228"/>
        <end position="250"/>
    </location>
</feature>
<gene>
    <name evidence="7" type="primary">ampG</name>
    <name evidence="7" type="ORF">AAV32_02760</name>
</gene>
<dbReference type="Pfam" id="PF07690">
    <property type="entry name" value="MFS_1"/>
    <property type="match status" value="1"/>
</dbReference>
<feature type="transmembrane region" description="Helical" evidence="6">
    <location>
        <begin position="35"/>
        <end position="61"/>
    </location>
</feature>
<keyword evidence="4 6" id="KW-1133">Transmembrane helix</keyword>
<protein>
    <submittedName>
        <fullName evidence="7">Muropeptide transporter</fullName>
    </submittedName>
</protein>
<dbReference type="PANTHER" id="PTHR12778">
    <property type="entry name" value="SOLUTE CARRIER FAMILY 33 ACETYL-COA TRANSPORTER -RELATED"/>
    <property type="match status" value="1"/>
</dbReference>
<evidence type="ECO:0000256" key="6">
    <source>
        <dbReference type="SAM" id="Phobius"/>
    </source>
</evidence>
<keyword evidence="2" id="KW-0813">Transport</keyword>
<evidence type="ECO:0000256" key="4">
    <source>
        <dbReference type="ARBA" id="ARBA00022989"/>
    </source>
</evidence>
<accession>A0A171KWF4</accession>
<feature type="transmembrane region" description="Helical" evidence="6">
    <location>
        <begin position="354"/>
        <end position="373"/>
    </location>
</feature>
<dbReference type="PANTHER" id="PTHR12778:SF10">
    <property type="entry name" value="MAJOR FACILITATOR SUPERFAMILY DOMAIN-CONTAINING PROTEIN 3"/>
    <property type="match status" value="1"/>
</dbReference>
<dbReference type="InterPro" id="IPR004752">
    <property type="entry name" value="AmpG_permease/AT-1"/>
</dbReference>
<dbReference type="InterPro" id="IPR011701">
    <property type="entry name" value="MFS"/>
</dbReference>
<feature type="transmembrane region" description="Helical" evidence="6">
    <location>
        <begin position="262"/>
        <end position="284"/>
    </location>
</feature>
<evidence type="ECO:0000256" key="5">
    <source>
        <dbReference type="ARBA" id="ARBA00023136"/>
    </source>
</evidence>
<sequence length="422" mass="45418">MPIRFARLFTSRRVAPLFLLGMASGLPLELTSNTLQVWLTVAGVSLQEIGLLTLAGAAYTLKFLWSPLVDRYAPPGLGRRRGWIFLTQWLLALALVGMGLLSPRESLGTLALLAVMVAFFSATQDIAFDAYRADLLQPYERGAGVALSVLGYRLAKVVSGGLAVVAAEKWLGWNNVYILMGVCMAALSAVTLFAVEPQRDVQAPVSLRAAVMEPFREFFGRNGAWEMVLFIIIYKLGDAFASALSNTFLIRHGQFNAETVGWVNNVLGIAATVVGAVLGGALLARLRLFRALLLFGALQGASNLGYALIAWYPGELALMVPVVAFENVCSGLGTAAFVALLLAVCDARYSATQFALLSALAAIGRTYIAGPLTPPLVGWLGWPGFFLLSVAVAVPGLWLLWRRKTEIEHLDTRQDPESGDPS</sequence>
<dbReference type="EMBL" id="LBNE01000001">
    <property type="protein sequence ID" value="KKO73221.1"/>
    <property type="molecule type" value="Genomic_DNA"/>
</dbReference>
<evidence type="ECO:0000256" key="1">
    <source>
        <dbReference type="ARBA" id="ARBA00004141"/>
    </source>
</evidence>
<proteinExistence type="predicted"/>
<dbReference type="SUPFAM" id="SSF103473">
    <property type="entry name" value="MFS general substrate transporter"/>
    <property type="match status" value="1"/>
</dbReference>
<keyword evidence="5 6" id="KW-0472">Membrane</keyword>
<name>A0A171KWF4_9BURK</name>
<dbReference type="STRING" id="206506.AAV32_02760"/>
<evidence type="ECO:0000313" key="8">
    <source>
        <dbReference type="Proteomes" id="UP000078084"/>
    </source>
</evidence>
<feature type="transmembrane region" description="Helical" evidence="6">
    <location>
        <begin position="143"/>
        <end position="164"/>
    </location>
</feature>
<reference evidence="7 8" key="1">
    <citation type="submission" date="2015-04" db="EMBL/GenBank/DDBJ databases">
        <title>Genome sequence of Kerstersia gyiorum CG1.</title>
        <authorList>
            <person name="Greninger A.L."/>
            <person name="Kozyreva V."/>
            <person name="Chaturvedi V."/>
        </authorList>
    </citation>
    <scope>NUCLEOTIDE SEQUENCE [LARGE SCALE GENOMIC DNA]</scope>
    <source>
        <strain evidence="7 8">CG1</strain>
    </source>
</reference>
<dbReference type="RefSeq" id="WP_068367284.1">
    <property type="nucleotide sequence ID" value="NZ_CBCSEB010000002.1"/>
</dbReference>
<feature type="transmembrane region" description="Helical" evidence="6">
    <location>
        <begin position="379"/>
        <end position="401"/>
    </location>
</feature>
<dbReference type="GO" id="GO:0016020">
    <property type="term" value="C:membrane"/>
    <property type="evidence" value="ECO:0007669"/>
    <property type="project" value="UniProtKB-SubCell"/>
</dbReference>
<feature type="transmembrane region" description="Helical" evidence="6">
    <location>
        <begin position="176"/>
        <end position="195"/>
    </location>
</feature>
<feature type="transmembrane region" description="Helical" evidence="6">
    <location>
        <begin position="107"/>
        <end position="131"/>
    </location>
</feature>
<comment type="subcellular location">
    <subcellularLocation>
        <location evidence="1">Membrane</location>
        <topology evidence="1">Multi-pass membrane protein</topology>
    </subcellularLocation>
</comment>
<dbReference type="Gene3D" id="1.20.1250.20">
    <property type="entry name" value="MFS general substrate transporter like domains"/>
    <property type="match status" value="2"/>
</dbReference>
<feature type="transmembrane region" description="Helical" evidence="6">
    <location>
        <begin position="82"/>
        <end position="101"/>
    </location>
</feature>
<dbReference type="PATRIC" id="fig|206506.3.peg.610"/>
<keyword evidence="8" id="KW-1185">Reference proteome</keyword>
<dbReference type="InterPro" id="IPR036259">
    <property type="entry name" value="MFS_trans_sf"/>
</dbReference>
<feature type="transmembrane region" description="Helical" evidence="6">
    <location>
        <begin position="291"/>
        <end position="312"/>
    </location>
</feature>
<dbReference type="AlphaFoldDB" id="A0A171KWF4"/>
<organism evidence="7 8">
    <name type="scientific">Kerstersia gyiorum</name>
    <dbReference type="NCBI Taxonomy" id="206506"/>
    <lineage>
        <taxon>Bacteria</taxon>
        <taxon>Pseudomonadati</taxon>
        <taxon>Pseudomonadota</taxon>
        <taxon>Betaproteobacteria</taxon>
        <taxon>Burkholderiales</taxon>
        <taxon>Alcaligenaceae</taxon>
        <taxon>Kerstersia</taxon>
    </lineage>
</organism>